<evidence type="ECO:0000259" key="1">
    <source>
        <dbReference type="Pfam" id="PF02581"/>
    </source>
</evidence>
<reference evidence="2 3" key="1">
    <citation type="journal article" date="2019" name="Environ. Microbiol.">
        <title>Species interactions and distinct microbial communities in high Arctic permafrost affected cryosols are associated with the CH4 and CO2 gas fluxes.</title>
        <authorList>
            <person name="Altshuler I."/>
            <person name="Hamel J."/>
            <person name="Turney S."/>
            <person name="Magnuson E."/>
            <person name="Levesque R."/>
            <person name="Greer C."/>
            <person name="Whyte L.G."/>
        </authorList>
    </citation>
    <scope>NUCLEOTIDE SEQUENCE [LARGE SCALE GENOMIC DNA]</scope>
    <source>
        <strain evidence="2 3">E6.1</strain>
    </source>
</reference>
<name>A0A502FQN4_9SPHN</name>
<feature type="domain" description="Thiamine phosphate synthase/TenI" evidence="1">
    <location>
        <begin position="86"/>
        <end position="163"/>
    </location>
</feature>
<dbReference type="InterPro" id="IPR013785">
    <property type="entry name" value="Aldolase_TIM"/>
</dbReference>
<protein>
    <submittedName>
        <fullName evidence="2">Thiamine phosphate synthase</fullName>
    </submittedName>
</protein>
<keyword evidence="3" id="KW-1185">Reference proteome</keyword>
<gene>
    <name evidence="2" type="ORF">EAH76_17080</name>
</gene>
<evidence type="ECO:0000313" key="2">
    <source>
        <dbReference type="EMBL" id="TPG51721.1"/>
    </source>
</evidence>
<dbReference type="RefSeq" id="WP_140851484.1">
    <property type="nucleotide sequence ID" value="NZ_RCZC01000005.1"/>
</dbReference>
<dbReference type="Proteomes" id="UP000319931">
    <property type="component" value="Unassembled WGS sequence"/>
</dbReference>
<dbReference type="Pfam" id="PF02581">
    <property type="entry name" value="TMP-TENI"/>
    <property type="match status" value="1"/>
</dbReference>
<dbReference type="EMBL" id="RCZC01000005">
    <property type="protein sequence ID" value="TPG51721.1"/>
    <property type="molecule type" value="Genomic_DNA"/>
</dbReference>
<dbReference type="SUPFAM" id="SSF51391">
    <property type="entry name" value="Thiamin phosphate synthase"/>
    <property type="match status" value="1"/>
</dbReference>
<organism evidence="2 3">
    <name type="scientific">Sphingomonas glacialis</name>
    <dbReference type="NCBI Taxonomy" id="658225"/>
    <lineage>
        <taxon>Bacteria</taxon>
        <taxon>Pseudomonadati</taxon>
        <taxon>Pseudomonadota</taxon>
        <taxon>Alphaproteobacteria</taxon>
        <taxon>Sphingomonadales</taxon>
        <taxon>Sphingomonadaceae</taxon>
        <taxon>Sphingomonas</taxon>
    </lineage>
</organism>
<sequence length="170" mass="18057">MPSRHPNSRTARAPTLWLMTDERMGAALWPALAVLPRGSGVVFRHFATGAAERAALFARVARIARRRRLMLVEGGSAAQRRVLHPAHSVREAIVARRAGATLVLVSPVYPTRTHPGAAALGPLRAAAIARAAGLPAIALGGMTRARFKRMKALGFVGWAAIDGLTPRVAP</sequence>
<dbReference type="AlphaFoldDB" id="A0A502FQN4"/>
<dbReference type="Gene3D" id="3.20.20.70">
    <property type="entry name" value="Aldolase class I"/>
    <property type="match status" value="1"/>
</dbReference>
<dbReference type="InterPro" id="IPR036206">
    <property type="entry name" value="ThiamineP_synth_sf"/>
</dbReference>
<dbReference type="InterPro" id="IPR022998">
    <property type="entry name" value="ThiamineP_synth_TenI"/>
</dbReference>
<comment type="caution">
    <text evidence="2">The sequence shown here is derived from an EMBL/GenBank/DDBJ whole genome shotgun (WGS) entry which is preliminary data.</text>
</comment>
<dbReference type="GO" id="GO:0009228">
    <property type="term" value="P:thiamine biosynthetic process"/>
    <property type="evidence" value="ECO:0007669"/>
    <property type="project" value="UniProtKB-KW"/>
</dbReference>
<proteinExistence type="predicted"/>
<accession>A0A502FQN4</accession>
<dbReference type="OrthoDB" id="8446047at2"/>
<evidence type="ECO:0000313" key="3">
    <source>
        <dbReference type="Proteomes" id="UP000319931"/>
    </source>
</evidence>